<keyword evidence="2 5" id="KW-0812">Transmembrane</keyword>
<dbReference type="Proteomes" id="UP000590225">
    <property type="component" value="Unassembled WGS sequence"/>
</dbReference>
<evidence type="ECO:0000256" key="5">
    <source>
        <dbReference type="SAM" id="Phobius"/>
    </source>
</evidence>
<comment type="subcellular location">
    <subcellularLocation>
        <location evidence="1">Endomembrane system</location>
        <topology evidence="1">Multi-pass membrane protein</topology>
    </subcellularLocation>
</comment>
<comment type="caution">
    <text evidence="6">The sequence shown here is derived from an EMBL/GenBank/DDBJ whole genome shotgun (WGS) entry which is preliminary data.</text>
</comment>
<dbReference type="AlphaFoldDB" id="A0AAW3T7E4"/>
<evidence type="ECO:0000256" key="4">
    <source>
        <dbReference type="ARBA" id="ARBA00023136"/>
    </source>
</evidence>
<evidence type="ECO:0000256" key="1">
    <source>
        <dbReference type="ARBA" id="ARBA00004127"/>
    </source>
</evidence>
<keyword evidence="4 5" id="KW-0472">Membrane</keyword>
<feature type="transmembrane region" description="Helical" evidence="5">
    <location>
        <begin position="65"/>
        <end position="84"/>
    </location>
</feature>
<feature type="transmembrane region" description="Helical" evidence="5">
    <location>
        <begin position="90"/>
        <end position="111"/>
    </location>
</feature>
<protein>
    <submittedName>
        <fullName evidence="6">Protein-S-isoprenylcysteine O-methyltransferase Ste14</fullName>
    </submittedName>
</protein>
<feature type="transmembrane region" description="Helical" evidence="5">
    <location>
        <begin position="235"/>
        <end position="260"/>
    </location>
</feature>
<organism evidence="6 7">
    <name type="scientific">Curtobacterium pusillum</name>
    <dbReference type="NCBI Taxonomy" id="69373"/>
    <lineage>
        <taxon>Bacteria</taxon>
        <taxon>Bacillati</taxon>
        <taxon>Actinomycetota</taxon>
        <taxon>Actinomycetes</taxon>
        <taxon>Micrococcales</taxon>
        <taxon>Microbacteriaceae</taxon>
        <taxon>Curtobacterium</taxon>
    </lineage>
</organism>
<evidence type="ECO:0000256" key="2">
    <source>
        <dbReference type="ARBA" id="ARBA00022692"/>
    </source>
</evidence>
<reference evidence="6 7" key="1">
    <citation type="submission" date="2020-07" db="EMBL/GenBank/DDBJ databases">
        <title>Above-ground endophytic microbial communities from plants in different locations in the United States.</title>
        <authorList>
            <person name="Frank C."/>
        </authorList>
    </citation>
    <scope>NUCLEOTIDE SEQUENCE [LARGE SCALE GENOMIC DNA]</scope>
    <source>
        <strain evidence="6 7">WPL5_2</strain>
    </source>
</reference>
<keyword evidence="3 5" id="KW-1133">Transmembrane helix</keyword>
<dbReference type="Pfam" id="PF04191">
    <property type="entry name" value="PEMT"/>
    <property type="match status" value="1"/>
</dbReference>
<name>A0AAW3T7E4_9MICO</name>
<feature type="transmembrane region" description="Helical" evidence="5">
    <location>
        <begin position="144"/>
        <end position="164"/>
    </location>
</feature>
<dbReference type="EMBL" id="JACGXP010000002">
    <property type="protein sequence ID" value="MBA8990138.1"/>
    <property type="molecule type" value="Genomic_DNA"/>
</dbReference>
<feature type="transmembrane region" description="Helical" evidence="5">
    <location>
        <begin position="40"/>
        <end position="58"/>
    </location>
</feature>
<feature type="transmembrane region" description="Helical" evidence="5">
    <location>
        <begin position="176"/>
        <end position="199"/>
    </location>
</feature>
<evidence type="ECO:0000313" key="6">
    <source>
        <dbReference type="EMBL" id="MBA8990138.1"/>
    </source>
</evidence>
<proteinExistence type="predicted"/>
<dbReference type="Gene3D" id="1.20.120.1630">
    <property type="match status" value="1"/>
</dbReference>
<gene>
    <name evidence="6" type="ORF">FHW23_001384</name>
</gene>
<dbReference type="RefSeq" id="WP_182515649.1">
    <property type="nucleotide sequence ID" value="NZ_JACGXP010000002.1"/>
</dbReference>
<sequence>MSWGRWYFAVQAVAGAAWWAAVFTVPAVRTATLGSVQPVLVALADVPLFVVASALAAAGVRAAAVVATVWTAVVMAALAVWATVTTEAGVGVLVMIGATVGSVLALALVLLGRIPTEWVTSGPLRFRTADPDAGRRRHVLGTTLQIVVFWGLFLGVFPLAIAFAEHRWQLHPPLPGPVVVVSIATGAVVLVAASALGIASAAAMSTQGAGTPLPSAMPNRLVIAGPYRSVRNPMALAGIAQGVAVGLLLTSWTIVVYALAGSIVWNCIVRPLEEDDLEHRFGDDFRRYAAQVRCWVPRWPIPASAPADAISPPRR</sequence>
<evidence type="ECO:0000313" key="7">
    <source>
        <dbReference type="Proteomes" id="UP000590225"/>
    </source>
</evidence>
<dbReference type="InterPro" id="IPR007318">
    <property type="entry name" value="Phopholipid_MeTrfase"/>
</dbReference>
<accession>A0AAW3T7E4</accession>
<dbReference type="GO" id="GO:0012505">
    <property type="term" value="C:endomembrane system"/>
    <property type="evidence" value="ECO:0007669"/>
    <property type="project" value="UniProtKB-SubCell"/>
</dbReference>
<evidence type="ECO:0000256" key="3">
    <source>
        <dbReference type="ARBA" id="ARBA00022989"/>
    </source>
</evidence>